<dbReference type="SUPFAM" id="SSF55729">
    <property type="entry name" value="Acyl-CoA N-acyltransferases (Nat)"/>
    <property type="match status" value="1"/>
</dbReference>
<dbReference type="InterPro" id="IPR031165">
    <property type="entry name" value="GNAT_YJDJ"/>
</dbReference>
<dbReference type="PROSITE" id="PS51729">
    <property type="entry name" value="GNAT_YJDJ"/>
    <property type="match status" value="1"/>
</dbReference>
<dbReference type="InterPro" id="IPR016181">
    <property type="entry name" value="Acyl_CoA_acyltransferase"/>
</dbReference>
<name>A0A317ZSU4_9MICO</name>
<dbReference type="Proteomes" id="UP000246722">
    <property type="component" value="Unassembled WGS sequence"/>
</dbReference>
<evidence type="ECO:0000313" key="2">
    <source>
        <dbReference type="EMBL" id="PXA68183.1"/>
    </source>
</evidence>
<sequence length="96" mass="10616">MTTDLVHEPDASRYALYIDGELAALADYVVRGDTISFNHTFTQPSRRGQGLAGRVVAFAMDDVEATSTRAVSPDCWYVGNWFAKHPDRAGLLRVRA</sequence>
<dbReference type="EMBL" id="QHLY01000012">
    <property type="protein sequence ID" value="PXA68183.1"/>
    <property type="molecule type" value="Genomic_DNA"/>
</dbReference>
<dbReference type="PANTHER" id="PTHR31435:SF9">
    <property type="entry name" value="PROTEIN NATD1"/>
    <property type="match status" value="1"/>
</dbReference>
<dbReference type="GO" id="GO:0016740">
    <property type="term" value="F:transferase activity"/>
    <property type="evidence" value="ECO:0007669"/>
    <property type="project" value="UniProtKB-KW"/>
</dbReference>
<dbReference type="Gene3D" id="3.40.630.30">
    <property type="match status" value="1"/>
</dbReference>
<protein>
    <submittedName>
        <fullName evidence="2">GNAT family N-acetyltransferase</fullName>
    </submittedName>
</protein>
<dbReference type="AlphaFoldDB" id="A0A317ZSU4"/>
<dbReference type="Pfam" id="PF14542">
    <property type="entry name" value="Acetyltransf_CG"/>
    <property type="match status" value="1"/>
</dbReference>
<accession>A0A317ZSU4</accession>
<feature type="domain" description="N-acetyltransferase" evidence="1">
    <location>
        <begin position="6"/>
        <end position="93"/>
    </location>
</feature>
<evidence type="ECO:0000313" key="3">
    <source>
        <dbReference type="Proteomes" id="UP000246722"/>
    </source>
</evidence>
<dbReference type="PANTHER" id="PTHR31435">
    <property type="entry name" value="PROTEIN NATD1"/>
    <property type="match status" value="1"/>
</dbReference>
<reference evidence="2 3" key="1">
    <citation type="submission" date="2018-05" db="EMBL/GenBank/DDBJ databases">
        <title>Genetic diversity of glacier-inhabiting Cryobacterium bacteria in China and description of Cryobacterium mengkeensis sp. nov. and Arthrobacter glacialis sp. nov.</title>
        <authorList>
            <person name="Liu Q."/>
            <person name="Xin Y.-H."/>
        </authorList>
    </citation>
    <scope>NUCLEOTIDE SEQUENCE [LARGE SCALE GENOMIC DNA]</scope>
    <source>
        <strain evidence="2 3">SK-1</strain>
    </source>
</reference>
<dbReference type="OrthoDB" id="5405911at2"/>
<dbReference type="InterPro" id="IPR045057">
    <property type="entry name" value="Gcn5-rel_NAT"/>
</dbReference>
<dbReference type="RefSeq" id="WP_110127852.1">
    <property type="nucleotide sequence ID" value="NZ_QHLY01000012.1"/>
</dbReference>
<keyword evidence="3" id="KW-1185">Reference proteome</keyword>
<organism evidence="2 3">
    <name type="scientific">Cryobacterium arcticum</name>
    <dbReference type="NCBI Taxonomy" id="670052"/>
    <lineage>
        <taxon>Bacteria</taxon>
        <taxon>Bacillati</taxon>
        <taxon>Actinomycetota</taxon>
        <taxon>Actinomycetes</taxon>
        <taxon>Micrococcales</taxon>
        <taxon>Microbacteriaceae</taxon>
        <taxon>Cryobacterium</taxon>
    </lineage>
</organism>
<comment type="caution">
    <text evidence="2">The sequence shown here is derived from an EMBL/GenBank/DDBJ whole genome shotgun (WGS) entry which is preliminary data.</text>
</comment>
<proteinExistence type="predicted"/>
<keyword evidence="2" id="KW-0808">Transferase</keyword>
<evidence type="ECO:0000259" key="1">
    <source>
        <dbReference type="PROSITE" id="PS51729"/>
    </source>
</evidence>
<gene>
    <name evidence="2" type="ORF">CTB96_16290</name>
</gene>